<dbReference type="AlphaFoldDB" id="A0A811TZT8"/>
<dbReference type="Proteomes" id="UP000606786">
    <property type="component" value="Unassembled WGS sequence"/>
</dbReference>
<feature type="transmembrane region" description="Helical" evidence="1">
    <location>
        <begin position="40"/>
        <end position="59"/>
    </location>
</feature>
<evidence type="ECO:0000313" key="2">
    <source>
        <dbReference type="EMBL" id="CAD6991367.1"/>
    </source>
</evidence>
<keyword evidence="3" id="KW-1185">Reference proteome</keyword>
<keyword evidence="1" id="KW-0812">Transmembrane</keyword>
<gene>
    <name evidence="2" type="ORF">CCAP1982_LOCUS297</name>
</gene>
<evidence type="ECO:0000256" key="1">
    <source>
        <dbReference type="SAM" id="Phobius"/>
    </source>
</evidence>
<keyword evidence="1" id="KW-0472">Membrane</keyword>
<reference evidence="2" key="1">
    <citation type="submission" date="2020-11" db="EMBL/GenBank/DDBJ databases">
        <authorList>
            <person name="Whitehead M."/>
        </authorList>
    </citation>
    <scope>NUCLEOTIDE SEQUENCE</scope>
    <source>
        <strain evidence="2">EGII</strain>
    </source>
</reference>
<sequence length="163" mass="17340">MAIDFLILTLLLLSFVINLLALGAFWVTPGLRTTANRFTINLLVINLIGCLILAPTLFLSQSASSNVSLAPAPTEDVANASTPTASAESAAVEALSSSLSLAASASDDRIEILAKPGNRQMTIKHNGKLVEQEGVIVRRNLTGAQDPRTLRRYTNAIPRTARS</sequence>
<dbReference type="OrthoDB" id="5980076at2759"/>
<dbReference type="Gene3D" id="1.20.1070.10">
    <property type="entry name" value="Rhodopsin 7-helix transmembrane proteins"/>
    <property type="match status" value="1"/>
</dbReference>
<comment type="caution">
    <text evidence="2">The sequence shown here is derived from an EMBL/GenBank/DDBJ whole genome shotgun (WGS) entry which is preliminary data.</text>
</comment>
<keyword evidence="1" id="KW-1133">Transmembrane helix</keyword>
<dbReference type="EMBL" id="CAJHJT010000001">
    <property type="protein sequence ID" value="CAD6991367.1"/>
    <property type="molecule type" value="Genomic_DNA"/>
</dbReference>
<organism evidence="2 3">
    <name type="scientific">Ceratitis capitata</name>
    <name type="common">Mediterranean fruit fly</name>
    <name type="synonym">Tephritis capitata</name>
    <dbReference type="NCBI Taxonomy" id="7213"/>
    <lineage>
        <taxon>Eukaryota</taxon>
        <taxon>Metazoa</taxon>
        <taxon>Ecdysozoa</taxon>
        <taxon>Arthropoda</taxon>
        <taxon>Hexapoda</taxon>
        <taxon>Insecta</taxon>
        <taxon>Pterygota</taxon>
        <taxon>Neoptera</taxon>
        <taxon>Endopterygota</taxon>
        <taxon>Diptera</taxon>
        <taxon>Brachycera</taxon>
        <taxon>Muscomorpha</taxon>
        <taxon>Tephritoidea</taxon>
        <taxon>Tephritidae</taxon>
        <taxon>Ceratitis</taxon>
        <taxon>Ceratitis</taxon>
    </lineage>
</organism>
<evidence type="ECO:0000313" key="3">
    <source>
        <dbReference type="Proteomes" id="UP000606786"/>
    </source>
</evidence>
<feature type="transmembrane region" description="Helical" evidence="1">
    <location>
        <begin position="6"/>
        <end position="28"/>
    </location>
</feature>
<protein>
    <submittedName>
        <fullName evidence="2">(Mediterranean fruit fly) hypothetical protein</fullName>
    </submittedName>
</protein>
<proteinExistence type="predicted"/>
<accession>A0A811TZT8</accession>
<name>A0A811TZT8_CERCA</name>